<feature type="region of interest" description="Disordered" evidence="2">
    <location>
        <begin position="186"/>
        <end position="277"/>
    </location>
</feature>
<proteinExistence type="predicted"/>
<evidence type="ECO:0000256" key="2">
    <source>
        <dbReference type="SAM" id="MobiDB-lite"/>
    </source>
</evidence>
<feature type="region of interest" description="Disordered" evidence="2">
    <location>
        <begin position="297"/>
        <end position="336"/>
    </location>
</feature>
<accession>A0A922MTC5</accession>
<feature type="compositionally biased region" description="Basic and acidic residues" evidence="2">
    <location>
        <begin position="297"/>
        <end position="316"/>
    </location>
</feature>
<reference evidence="3" key="1">
    <citation type="journal article" date="2021" name="G3 (Bethesda)">
        <title>Genome and transcriptome analysis of the beet armyworm Spodoptera exigua reveals targets for pest control. .</title>
        <authorList>
            <person name="Simon S."/>
            <person name="Breeschoten T."/>
            <person name="Jansen H.J."/>
            <person name="Dirks R.P."/>
            <person name="Schranz M.E."/>
            <person name="Ros V.I.D."/>
        </authorList>
    </citation>
    <scope>NUCLEOTIDE SEQUENCE</scope>
    <source>
        <strain evidence="3">TB_SE_WUR_2020</strain>
    </source>
</reference>
<sequence>MLKFQGASDARNILKNYQSIPDDNDDLSNYRSSRAIDDSYELLGLIILDYNPISRRNNHVAIQTNLAEDELAENEDYESNNNRIELRSKRHKKKRHIDNNDNIKNKSEDTKTSKILNAEKEKLVENKLIELIKKKLKKHLDGEAKKKNEMIKNGVNQLSKENIVENDLKKTNVNKDEDLENQKMQKANHKYFDIDTEMRISSGERDKGEKRKDEKKKHVEKSDVDSAPKPKRFDVISKELSEEHYEYDSTKPNKKTLSTHGTDQEDEKAKPRGDKKNECINETEANIDKCVRACQRTHEDGAHSTRRNIDEPESGNKTDVTYSDEEDTDVKSDDAELRARGLPRKKKVRDIDLIDKKEEVTKFLRLREGELQPNKNKVWRSECMAATRKEIEKCLRACNRAHEDVCDKLRCSARSQKALRKECGFNCKKVFDLKACY</sequence>
<name>A0A922MTC5_SPOEX</name>
<evidence type="ECO:0000313" key="4">
    <source>
        <dbReference type="Proteomes" id="UP000814243"/>
    </source>
</evidence>
<feature type="coiled-coil region" evidence="1">
    <location>
        <begin position="67"/>
        <end position="94"/>
    </location>
</feature>
<dbReference type="Proteomes" id="UP000814243">
    <property type="component" value="Unassembled WGS sequence"/>
</dbReference>
<gene>
    <name evidence="3" type="ORF">HF086_007549</name>
</gene>
<evidence type="ECO:0000256" key="1">
    <source>
        <dbReference type="SAM" id="Coils"/>
    </source>
</evidence>
<protein>
    <submittedName>
        <fullName evidence="3">Uncharacterized protein</fullName>
    </submittedName>
</protein>
<organism evidence="3 4">
    <name type="scientific">Spodoptera exigua</name>
    <name type="common">Beet armyworm</name>
    <name type="synonym">Noctua fulgens</name>
    <dbReference type="NCBI Taxonomy" id="7107"/>
    <lineage>
        <taxon>Eukaryota</taxon>
        <taxon>Metazoa</taxon>
        <taxon>Ecdysozoa</taxon>
        <taxon>Arthropoda</taxon>
        <taxon>Hexapoda</taxon>
        <taxon>Insecta</taxon>
        <taxon>Pterygota</taxon>
        <taxon>Neoptera</taxon>
        <taxon>Endopterygota</taxon>
        <taxon>Lepidoptera</taxon>
        <taxon>Glossata</taxon>
        <taxon>Ditrysia</taxon>
        <taxon>Noctuoidea</taxon>
        <taxon>Noctuidae</taxon>
        <taxon>Amphipyrinae</taxon>
        <taxon>Spodoptera</taxon>
    </lineage>
</organism>
<feature type="compositionally biased region" description="Basic and acidic residues" evidence="2">
    <location>
        <begin position="190"/>
        <end position="251"/>
    </location>
</feature>
<evidence type="ECO:0000313" key="3">
    <source>
        <dbReference type="EMBL" id="KAH9642417.1"/>
    </source>
</evidence>
<dbReference type="EMBL" id="JACEFF010000189">
    <property type="protein sequence ID" value="KAH9642417.1"/>
    <property type="molecule type" value="Genomic_DNA"/>
</dbReference>
<comment type="caution">
    <text evidence="3">The sequence shown here is derived from an EMBL/GenBank/DDBJ whole genome shotgun (WGS) entry which is preliminary data.</text>
</comment>
<dbReference type="AlphaFoldDB" id="A0A922MTC5"/>
<feature type="compositionally biased region" description="Basic and acidic residues" evidence="2">
    <location>
        <begin position="267"/>
        <end position="277"/>
    </location>
</feature>
<keyword evidence="1" id="KW-0175">Coiled coil</keyword>